<evidence type="ECO:0000259" key="10">
    <source>
        <dbReference type="Pfam" id="PF00082"/>
    </source>
</evidence>
<dbReference type="InterPro" id="IPR022398">
    <property type="entry name" value="Peptidase_S8_His-AS"/>
</dbReference>
<dbReference type="InterPro" id="IPR015500">
    <property type="entry name" value="Peptidase_S8_subtilisin-rel"/>
</dbReference>
<evidence type="ECO:0000313" key="11">
    <source>
        <dbReference type="EMBL" id="QOY42863.1"/>
    </source>
</evidence>
<evidence type="ECO:0000256" key="6">
    <source>
        <dbReference type="ARBA" id="ARBA00023529"/>
    </source>
</evidence>
<comment type="similarity">
    <text evidence="1 8">Belongs to the peptidase S8 family.</text>
</comment>
<dbReference type="PROSITE" id="PS51892">
    <property type="entry name" value="SUBTILASE"/>
    <property type="match status" value="1"/>
</dbReference>
<keyword evidence="4 8" id="KW-0720">Serine protease</keyword>
<evidence type="ECO:0000256" key="9">
    <source>
        <dbReference type="SAM" id="SignalP"/>
    </source>
</evidence>
<reference evidence="11 12" key="1">
    <citation type="submission" date="2019-09" db="EMBL/GenBank/DDBJ databases">
        <title>Consistent, comparative and evidence-based genome assembly and annotation for Cryptosporidium parvum, C. hominis and C. tyzzeri.</title>
        <authorList>
            <person name="Baptista R.P."/>
            <person name="Li Y."/>
            <person name="Sateriale A."/>
            <person name="Ansell B."/>
            <person name="Jex A."/>
            <person name="Sanders M."/>
            <person name="Brooks K."/>
            <person name="Tracey A."/>
            <person name="Berriman M."/>
            <person name="Striepen B."/>
            <person name="Cotton J.A."/>
            <person name="Kissinger J.C."/>
        </authorList>
    </citation>
    <scope>NUCLEOTIDE SEQUENCE [LARGE SCALE GENOMIC DNA]</scope>
    <source>
        <strain evidence="11 12">IOWA-ATCC</strain>
    </source>
</reference>
<dbReference type="InterPro" id="IPR036852">
    <property type="entry name" value="Peptidase_S8/S53_dom_sf"/>
</dbReference>
<dbReference type="GO" id="GO:0006508">
    <property type="term" value="P:proteolysis"/>
    <property type="evidence" value="ECO:0007669"/>
    <property type="project" value="UniProtKB-KW"/>
</dbReference>
<accession>A0A7S7LIZ4</accession>
<evidence type="ECO:0000256" key="5">
    <source>
        <dbReference type="ARBA" id="ARBA00023145"/>
    </source>
</evidence>
<dbReference type="Pfam" id="PF00082">
    <property type="entry name" value="Peptidase_S8"/>
    <property type="match status" value="1"/>
</dbReference>
<dbReference type="EC" id="3.4.21.62" evidence="7"/>
<evidence type="ECO:0000256" key="3">
    <source>
        <dbReference type="ARBA" id="ARBA00022801"/>
    </source>
</evidence>
<dbReference type="PANTHER" id="PTHR43399:SF4">
    <property type="entry name" value="CELL WALL-ASSOCIATED PROTEASE"/>
    <property type="match status" value="1"/>
</dbReference>
<proteinExistence type="inferred from homology"/>
<dbReference type="SUPFAM" id="SSF52743">
    <property type="entry name" value="Subtilisin-like"/>
    <property type="match status" value="1"/>
</dbReference>
<dbReference type="PRINTS" id="PR00723">
    <property type="entry name" value="SUBTILISIN"/>
</dbReference>
<protein>
    <recommendedName>
        <fullName evidence="7">subtilisin</fullName>
        <ecNumber evidence="7">3.4.21.62</ecNumber>
    </recommendedName>
</protein>
<dbReference type="AlphaFoldDB" id="A0A7S7LIZ4"/>
<dbReference type="CDD" id="cd07473">
    <property type="entry name" value="Peptidases_S8_Subtilisin_like"/>
    <property type="match status" value="1"/>
</dbReference>
<keyword evidence="3 8" id="KW-0378">Hydrolase</keyword>
<evidence type="ECO:0000256" key="1">
    <source>
        <dbReference type="ARBA" id="ARBA00011073"/>
    </source>
</evidence>
<keyword evidence="2 8" id="KW-0645">Protease</keyword>
<feature type="active site" description="Charge relay system" evidence="8">
    <location>
        <position position="223"/>
    </location>
</feature>
<keyword evidence="5" id="KW-0865">Zymogen</keyword>
<evidence type="ECO:0000256" key="2">
    <source>
        <dbReference type="ARBA" id="ARBA00022670"/>
    </source>
</evidence>
<evidence type="ECO:0000313" key="12">
    <source>
        <dbReference type="Proteomes" id="UP000593906"/>
    </source>
</evidence>
<dbReference type="InterPro" id="IPR051048">
    <property type="entry name" value="Peptidase_S8/S53_subtilisin"/>
</dbReference>
<sequence>MRAKLLIIQILVTIIITVRSQNLIRIENGAELVSKRQDSNLGTRLTDLIKKIKVNESQYQDSNRIIFVYKDSNSGSSELFLRLRLRFKNIIERAFNILKFNNTKTRYLKNLSMEIIQTKDNDQMTKFLNVIKDQVSLFQDLIQGVYLDEFIGFEENNYRSTFEIPKINNSIRPTITTENYSTIYERQWFHNDSKFGIKSAKMWKRVSELKDQGMGNVVIAVIDSGIDFEHPDLRGKIWRNFGEFDCNDGIDDDMNGYVDDCYGWNFVDNNKIPVDNNGHGTHISGIISAIPNKEVGISGICWFCQIMVLKVLDSKIRGFLSGFVEAIDYALDKGVRVSNHSYGSRSKSIELLRLAIKRSEDQGMLVIVASGNYESDRNNDIVPTFPSSFKSENIISVTSITSNGELMERATYGRKTVHIGAPGVNICSTYLQGEYRCMDGSSFSAPIITGIAGVLLSVFPNISIYSIKDCILKGATRIRGLPVMTEGTVNANNSLEICEYLFGSRYLKRLPIK</sequence>
<name>A0A7S7LIZ4_CRYPV</name>
<dbReference type="InterPro" id="IPR023827">
    <property type="entry name" value="Peptidase_S8_Asp-AS"/>
</dbReference>
<dbReference type="VEuPathDB" id="CryptoDB:CPATCC_0027140"/>
<dbReference type="InterPro" id="IPR034204">
    <property type="entry name" value="PfSUB1-like_cat_dom"/>
</dbReference>
<evidence type="ECO:0000256" key="8">
    <source>
        <dbReference type="PROSITE-ProRule" id="PRU01240"/>
    </source>
</evidence>
<evidence type="ECO:0000256" key="7">
    <source>
        <dbReference type="ARBA" id="ARBA00023619"/>
    </source>
</evidence>
<dbReference type="PROSITE" id="PS00137">
    <property type="entry name" value="SUBTILASE_HIS"/>
    <property type="match status" value="1"/>
</dbReference>
<keyword evidence="9" id="KW-0732">Signal</keyword>
<dbReference type="GO" id="GO:0004252">
    <property type="term" value="F:serine-type endopeptidase activity"/>
    <property type="evidence" value="ECO:0007669"/>
    <property type="project" value="UniProtKB-UniRule"/>
</dbReference>
<dbReference type="Gene3D" id="3.40.50.200">
    <property type="entry name" value="Peptidase S8/S53 domain"/>
    <property type="match status" value="1"/>
</dbReference>
<dbReference type="Proteomes" id="UP000593906">
    <property type="component" value="Chromosome 2"/>
</dbReference>
<dbReference type="InterPro" id="IPR000209">
    <property type="entry name" value="Peptidase_S8/S53_dom"/>
</dbReference>
<comment type="catalytic activity">
    <reaction evidence="6">
        <text>Hydrolysis of proteins with broad specificity for peptide bonds, and a preference for a large uncharged residue in P1. Hydrolyzes peptide amides.</text>
        <dbReference type="EC" id="3.4.21.62"/>
    </reaction>
</comment>
<dbReference type="PROSITE" id="PS00136">
    <property type="entry name" value="SUBTILASE_ASP"/>
    <property type="match status" value="1"/>
</dbReference>
<feature type="domain" description="Peptidase S8/S53" evidence="10">
    <location>
        <begin position="216"/>
        <end position="476"/>
    </location>
</feature>
<dbReference type="EMBL" id="CP044421">
    <property type="protein sequence ID" value="QOY42863.1"/>
    <property type="molecule type" value="Genomic_DNA"/>
</dbReference>
<evidence type="ECO:0000256" key="4">
    <source>
        <dbReference type="ARBA" id="ARBA00022825"/>
    </source>
</evidence>
<organism evidence="11 12">
    <name type="scientific">Cryptosporidium parvum</name>
    <dbReference type="NCBI Taxonomy" id="5807"/>
    <lineage>
        <taxon>Eukaryota</taxon>
        <taxon>Sar</taxon>
        <taxon>Alveolata</taxon>
        <taxon>Apicomplexa</taxon>
        <taxon>Conoidasida</taxon>
        <taxon>Coccidia</taxon>
        <taxon>Eucoccidiorida</taxon>
        <taxon>Eimeriorina</taxon>
        <taxon>Cryptosporidiidae</taxon>
        <taxon>Cryptosporidium</taxon>
    </lineage>
</organism>
<feature type="active site" description="Charge relay system" evidence="8">
    <location>
        <position position="279"/>
    </location>
</feature>
<feature type="signal peptide" evidence="9">
    <location>
        <begin position="1"/>
        <end position="20"/>
    </location>
</feature>
<dbReference type="PANTHER" id="PTHR43399">
    <property type="entry name" value="SUBTILISIN-RELATED"/>
    <property type="match status" value="1"/>
</dbReference>
<gene>
    <name evidence="11" type="ORF">CPATCC_000546</name>
</gene>
<feature type="active site" description="Charge relay system" evidence="8">
    <location>
        <position position="442"/>
    </location>
</feature>
<feature type="chain" id="PRO_5031496932" description="subtilisin" evidence="9">
    <location>
        <begin position="21"/>
        <end position="513"/>
    </location>
</feature>